<dbReference type="PROSITE" id="PS50240">
    <property type="entry name" value="TRYPSIN_DOM"/>
    <property type="match status" value="1"/>
</dbReference>
<feature type="domain" description="Peptidase S1" evidence="3">
    <location>
        <begin position="51"/>
        <end position="278"/>
    </location>
</feature>
<dbReference type="GO" id="GO:0006508">
    <property type="term" value="P:proteolysis"/>
    <property type="evidence" value="ECO:0007669"/>
    <property type="project" value="InterPro"/>
</dbReference>
<evidence type="ECO:0000256" key="2">
    <source>
        <dbReference type="SAM" id="SignalP"/>
    </source>
</evidence>
<sequence length="446" mass="48804">MIQHIVYCSVLLLFLVFSLAYCGHLGTITEKENKKLNEICDPEVKKIKKRMLNGQRFDSEQMKYAVMLEIQTTLPSRCAGVIISPRHILTAAHCFITNHECRRGRAGKGMLSSPKTMPVWVHYGGSCVNVAKNGKCPEQKLAKKTKALHIGVPNRYFASKCRSGDIAIVETSERLDKHAKLIEYACIPSKTTKMQKVLTSAGYGYDPNNMSAHEKFLERVWFQKERFCDPTVKAGKDAFCILEKNQFACKGDSGSGVMQPANGQRDYVMGVLSRGLNCDDVGLGLLACLVVLGVQDFQDVPEVHTEEQVVQAYLPGGPGSPGGPGGPGGPTERASVPFGPGSPGSGTAEKVGTTSGVTVEFAYLHQRQEVQAVQEGLETLMEFGTLEQIFKQMLSNRCFGINERSRKTYVRQELAKGIDGEAKTESVVNPKNAYAVVCMDGNELPV</sequence>
<reference evidence="4 5" key="1">
    <citation type="submission" date="2013-05" db="EMBL/GenBank/DDBJ databases">
        <title>Draft genome of the parasitic nematode Anyclostoma ceylanicum.</title>
        <authorList>
            <person name="Mitreva M."/>
        </authorList>
    </citation>
    <scope>NUCLEOTIDE SEQUENCE [LARGE SCALE GENOMIC DNA]</scope>
</reference>
<dbReference type="Pfam" id="PF00089">
    <property type="entry name" value="Trypsin"/>
    <property type="match status" value="1"/>
</dbReference>
<dbReference type="PRINTS" id="PR00722">
    <property type="entry name" value="CHYMOTRYPSIN"/>
</dbReference>
<dbReference type="InterPro" id="IPR043504">
    <property type="entry name" value="Peptidase_S1_PA_chymotrypsin"/>
</dbReference>
<feature type="compositionally biased region" description="Gly residues" evidence="1">
    <location>
        <begin position="316"/>
        <end position="329"/>
    </location>
</feature>
<feature type="signal peptide" evidence="2">
    <location>
        <begin position="1"/>
        <end position="22"/>
    </location>
</feature>
<feature type="chain" id="PRO_5002307696" evidence="2">
    <location>
        <begin position="23"/>
        <end position="446"/>
    </location>
</feature>
<dbReference type="SMART" id="SM00020">
    <property type="entry name" value="Tryp_SPc"/>
    <property type="match status" value="1"/>
</dbReference>
<gene>
    <name evidence="4" type="ORF">ANCCEY_04053</name>
</gene>
<dbReference type="Proteomes" id="UP000054495">
    <property type="component" value="Unassembled WGS sequence"/>
</dbReference>
<dbReference type="AlphaFoldDB" id="A0A0D6M3E3"/>
<dbReference type="InterPro" id="IPR018114">
    <property type="entry name" value="TRYPSIN_HIS"/>
</dbReference>
<evidence type="ECO:0000259" key="3">
    <source>
        <dbReference type="PROSITE" id="PS50240"/>
    </source>
</evidence>
<accession>A0A0D6M3E3</accession>
<dbReference type="PANTHER" id="PTHR24260:SF136">
    <property type="entry name" value="GH08193P-RELATED"/>
    <property type="match status" value="1"/>
</dbReference>
<dbReference type="PANTHER" id="PTHR24260">
    <property type="match status" value="1"/>
</dbReference>
<proteinExistence type="predicted"/>
<keyword evidence="5" id="KW-1185">Reference proteome</keyword>
<dbReference type="InterPro" id="IPR051333">
    <property type="entry name" value="CLIP_Serine_Protease"/>
</dbReference>
<protein>
    <submittedName>
        <fullName evidence="4">Trypsin</fullName>
    </submittedName>
</protein>
<name>A0A0D6M3E3_9BILA</name>
<evidence type="ECO:0000313" key="4">
    <source>
        <dbReference type="EMBL" id="EPB76841.1"/>
    </source>
</evidence>
<evidence type="ECO:0000256" key="1">
    <source>
        <dbReference type="SAM" id="MobiDB-lite"/>
    </source>
</evidence>
<evidence type="ECO:0000313" key="5">
    <source>
        <dbReference type="Proteomes" id="UP000054495"/>
    </source>
</evidence>
<dbReference type="PROSITE" id="PS00134">
    <property type="entry name" value="TRYPSIN_HIS"/>
    <property type="match status" value="1"/>
</dbReference>
<organism evidence="4 5">
    <name type="scientific">Ancylostoma ceylanicum</name>
    <dbReference type="NCBI Taxonomy" id="53326"/>
    <lineage>
        <taxon>Eukaryota</taxon>
        <taxon>Metazoa</taxon>
        <taxon>Ecdysozoa</taxon>
        <taxon>Nematoda</taxon>
        <taxon>Chromadorea</taxon>
        <taxon>Rhabditida</taxon>
        <taxon>Rhabditina</taxon>
        <taxon>Rhabditomorpha</taxon>
        <taxon>Strongyloidea</taxon>
        <taxon>Ancylostomatidae</taxon>
        <taxon>Ancylostomatinae</taxon>
        <taxon>Ancylostoma</taxon>
    </lineage>
</organism>
<dbReference type="EMBL" id="KE124852">
    <property type="protein sequence ID" value="EPB76841.1"/>
    <property type="molecule type" value="Genomic_DNA"/>
</dbReference>
<dbReference type="GO" id="GO:0004252">
    <property type="term" value="F:serine-type endopeptidase activity"/>
    <property type="evidence" value="ECO:0007669"/>
    <property type="project" value="InterPro"/>
</dbReference>
<dbReference type="SUPFAM" id="SSF50494">
    <property type="entry name" value="Trypsin-like serine proteases"/>
    <property type="match status" value="1"/>
</dbReference>
<dbReference type="InterPro" id="IPR001254">
    <property type="entry name" value="Trypsin_dom"/>
</dbReference>
<dbReference type="InterPro" id="IPR009003">
    <property type="entry name" value="Peptidase_S1_PA"/>
</dbReference>
<dbReference type="InterPro" id="IPR001314">
    <property type="entry name" value="Peptidase_S1A"/>
</dbReference>
<dbReference type="Gene3D" id="2.40.10.10">
    <property type="entry name" value="Trypsin-like serine proteases"/>
    <property type="match status" value="1"/>
</dbReference>
<feature type="region of interest" description="Disordered" evidence="1">
    <location>
        <begin position="313"/>
        <end position="351"/>
    </location>
</feature>
<keyword evidence="2" id="KW-0732">Signal</keyword>